<evidence type="ECO:0000256" key="1">
    <source>
        <dbReference type="SAM" id="MobiDB-lite"/>
    </source>
</evidence>
<evidence type="ECO:0000313" key="2">
    <source>
        <dbReference type="Proteomes" id="UP000695022"/>
    </source>
</evidence>
<name>A0ABM1F2B4_PRICU</name>
<accession>A0ABM1F2B4</accession>
<reference evidence="3" key="1">
    <citation type="submission" date="2025-08" db="UniProtKB">
        <authorList>
            <consortium name="RefSeq"/>
        </authorList>
    </citation>
    <scope>IDENTIFICATION</scope>
</reference>
<feature type="compositionally biased region" description="Low complexity" evidence="1">
    <location>
        <begin position="248"/>
        <end position="270"/>
    </location>
</feature>
<feature type="compositionally biased region" description="Pro residues" evidence="1">
    <location>
        <begin position="47"/>
        <end position="61"/>
    </location>
</feature>
<protein>
    <submittedName>
        <fullName evidence="3">Uncharacterized protein</fullName>
    </submittedName>
</protein>
<sequence length="302" mass="33523">MEARCRPIPRLTDCLVSCSLSKEKPKLDLQKSRTLKMIQDMESPKAGGPPRPLPVQVPPPQRQQQQQQPPSQRYNAPADSQVQSGGSFKLLQMMTEEAGEREVDDEAQMKAARIRRKQEEDEDEMSFGGLRKATPSVSMRMLEKSLPAEGETQYVPPEPEPEVHTRYRGAAIPSRSFRMLQQMTGGPGEADTSTPLHTEPEAAPEQPHGNPAELPHEKDPRKYTGANIPGRCFKMLQQMTAENEDSGQQQQQQQDQQQHQEAAQQQQQEEVAPAAPSYEATSQQPADQLLQNGAEVGVAAAE</sequence>
<feature type="compositionally biased region" description="Basic and acidic residues" evidence="1">
    <location>
        <begin position="22"/>
        <end position="31"/>
    </location>
</feature>
<dbReference type="Proteomes" id="UP000695022">
    <property type="component" value="Unplaced"/>
</dbReference>
<feature type="compositionally biased region" description="Polar residues" evidence="1">
    <location>
        <begin position="279"/>
        <end position="291"/>
    </location>
</feature>
<proteinExistence type="predicted"/>
<gene>
    <name evidence="3" type="primary">LOC106818385</name>
</gene>
<keyword evidence="2" id="KW-1185">Reference proteome</keyword>
<feature type="compositionally biased region" description="Acidic residues" evidence="1">
    <location>
        <begin position="97"/>
        <end position="106"/>
    </location>
</feature>
<feature type="compositionally biased region" description="Low complexity" evidence="1">
    <location>
        <begin position="62"/>
        <end position="73"/>
    </location>
</feature>
<dbReference type="RefSeq" id="XP_014678585.1">
    <property type="nucleotide sequence ID" value="XM_014823099.1"/>
</dbReference>
<evidence type="ECO:0000313" key="3">
    <source>
        <dbReference type="RefSeq" id="XP_014678585.1"/>
    </source>
</evidence>
<dbReference type="GeneID" id="106818385"/>
<feature type="region of interest" description="Disordered" evidence="1">
    <location>
        <begin position="22"/>
        <end position="302"/>
    </location>
</feature>
<organism evidence="2 3">
    <name type="scientific">Priapulus caudatus</name>
    <name type="common">Priapulid worm</name>
    <dbReference type="NCBI Taxonomy" id="37621"/>
    <lineage>
        <taxon>Eukaryota</taxon>
        <taxon>Metazoa</taxon>
        <taxon>Ecdysozoa</taxon>
        <taxon>Scalidophora</taxon>
        <taxon>Priapulida</taxon>
        <taxon>Priapulimorpha</taxon>
        <taxon>Priapulimorphida</taxon>
        <taxon>Priapulidae</taxon>
        <taxon>Priapulus</taxon>
    </lineage>
</organism>